<evidence type="ECO:0000256" key="6">
    <source>
        <dbReference type="ARBA" id="ARBA00022691"/>
    </source>
</evidence>
<keyword evidence="4 11" id="KW-0489">Methyltransferase</keyword>
<evidence type="ECO:0000256" key="2">
    <source>
        <dbReference type="ARBA" id="ARBA00012190"/>
    </source>
</evidence>
<name>A0A4P9W5R0_9FUNG</name>
<keyword evidence="7 11" id="KW-0156">Chromatin regulator</keyword>
<evidence type="ECO:0000256" key="5">
    <source>
        <dbReference type="ARBA" id="ARBA00022679"/>
    </source>
</evidence>
<dbReference type="Proteomes" id="UP000269721">
    <property type="component" value="Unassembled WGS sequence"/>
</dbReference>
<dbReference type="Gene3D" id="3.40.50.150">
    <property type="entry name" value="Vaccinia Virus protein VP39"/>
    <property type="match status" value="1"/>
</dbReference>
<dbReference type="InterPro" id="IPR030445">
    <property type="entry name" value="H3-K79_meTrfase"/>
</dbReference>
<keyword evidence="14" id="KW-1185">Reference proteome</keyword>
<dbReference type="AlphaFoldDB" id="A0A4P9W5R0"/>
<keyword evidence="6 11" id="KW-0949">S-adenosyl-L-methionine</keyword>
<evidence type="ECO:0000259" key="12">
    <source>
        <dbReference type="PROSITE" id="PS51569"/>
    </source>
</evidence>
<evidence type="ECO:0000313" key="14">
    <source>
        <dbReference type="Proteomes" id="UP000269721"/>
    </source>
</evidence>
<organism evidence="13 14">
    <name type="scientific">Blyttiomyces helicus</name>
    <dbReference type="NCBI Taxonomy" id="388810"/>
    <lineage>
        <taxon>Eukaryota</taxon>
        <taxon>Fungi</taxon>
        <taxon>Fungi incertae sedis</taxon>
        <taxon>Chytridiomycota</taxon>
        <taxon>Chytridiomycota incertae sedis</taxon>
        <taxon>Chytridiomycetes</taxon>
        <taxon>Chytridiomycetes incertae sedis</taxon>
        <taxon>Blyttiomyces</taxon>
    </lineage>
</organism>
<keyword evidence="8 11" id="KW-0539">Nucleus</keyword>
<feature type="non-terminal residue" evidence="13">
    <location>
        <position position="1"/>
    </location>
</feature>
<evidence type="ECO:0000256" key="4">
    <source>
        <dbReference type="ARBA" id="ARBA00022603"/>
    </source>
</evidence>
<proteinExistence type="inferred from homology"/>
<comment type="subcellular location">
    <subcellularLocation>
        <location evidence="1 11">Nucleus</location>
    </subcellularLocation>
</comment>
<keyword evidence="5 11" id="KW-0808">Transferase</keyword>
<evidence type="ECO:0000256" key="11">
    <source>
        <dbReference type="RuleBase" id="RU271113"/>
    </source>
</evidence>
<dbReference type="InterPro" id="IPR025789">
    <property type="entry name" value="DOT1_dom"/>
</dbReference>
<evidence type="ECO:0000256" key="9">
    <source>
        <dbReference type="ARBA" id="ARBA00029821"/>
    </source>
</evidence>
<protein>
    <recommendedName>
        <fullName evidence="3 11">Histone-lysine N-methyltransferase, H3 lysine-79 specific</fullName>
        <ecNumber evidence="2 11">2.1.1.360</ecNumber>
    </recommendedName>
    <alternativeName>
        <fullName evidence="9 11">Histone H3-K79 methyltransferase</fullName>
    </alternativeName>
</protein>
<evidence type="ECO:0000256" key="7">
    <source>
        <dbReference type="ARBA" id="ARBA00022853"/>
    </source>
</evidence>
<dbReference type="OrthoDB" id="443402at2759"/>
<evidence type="ECO:0000313" key="13">
    <source>
        <dbReference type="EMBL" id="RKO86673.1"/>
    </source>
</evidence>
<accession>A0A4P9W5R0</accession>
<comment type="catalytic activity">
    <reaction evidence="10 11">
        <text>L-lysyl(79)-[histone H3] + 3 S-adenosyl-L-methionine = N(6),N(6),N(6)-trimethyl-L-lysyl(79)-[histone H3] + 3 S-adenosyl-L-homocysteine + 3 H(+)</text>
        <dbReference type="Rhea" id="RHEA:60328"/>
        <dbReference type="Rhea" id="RHEA-COMP:15549"/>
        <dbReference type="Rhea" id="RHEA-COMP:15552"/>
        <dbReference type="ChEBI" id="CHEBI:15378"/>
        <dbReference type="ChEBI" id="CHEBI:29969"/>
        <dbReference type="ChEBI" id="CHEBI:57856"/>
        <dbReference type="ChEBI" id="CHEBI:59789"/>
        <dbReference type="ChEBI" id="CHEBI:61961"/>
        <dbReference type="EC" id="2.1.1.360"/>
    </reaction>
</comment>
<dbReference type="InterPro" id="IPR029063">
    <property type="entry name" value="SAM-dependent_MTases_sf"/>
</dbReference>
<comment type="function">
    <text evidence="11">Histone methyltransferase that specifically trimethylates histone H3 to form H3K79me3. This methylation is required for telomere silencing and for the pachytene checkpoint during the meiotic cell cycle by allowing the recruitment of RAD9 to double strand breaks. Nucleosomes are preferred as substrate compared to free histone.</text>
</comment>
<dbReference type="EMBL" id="KZ998000">
    <property type="protein sequence ID" value="RKO86673.1"/>
    <property type="molecule type" value="Genomic_DNA"/>
</dbReference>
<evidence type="ECO:0000256" key="8">
    <source>
        <dbReference type="ARBA" id="ARBA00023242"/>
    </source>
</evidence>
<gene>
    <name evidence="13" type="ORF">BDK51DRAFT_25316</name>
</gene>
<dbReference type="PANTHER" id="PTHR21451">
    <property type="entry name" value="HISTONE H3 METHYLTRANSFERASE"/>
    <property type="match status" value="1"/>
</dbReference>
<reference evidence="14" key="1">
    <citation type="journal article" date="2018" name="Nat. Microbiol.">
        <title>Leveraging single-cell genomics to expand the fungal tree of life.</title>
        <authorList>
            <person name="Ahrendt S.R."/>
            <person name="Quandt C.A."/>
            <person name="Ciobanu D."/>
            <person name="Clum A."/>
            <person name="Salamov A."/>
            <person name="Andreopoulos B."/>
            <person name="Cheng J.F."/>
            <person name="Woyke T."/>
            <person name="Pelin A."/>
            <person name="Henrissat B."/>
            <person name="Reynolds N.K."/>
            <person name="Benny G.L."/>
            <person name="Smith M.E."/>
            <person name="James T.Y."/>
            <person name="Grigoriev I.V."/>
        </authorList>
    </citation>
    <scope>NUCLEOTIDE SEQUENCE [LARGE SCALE GENOMIC DNA]</scope>
</reference>
<evidence type="ECO:0000256" key="3">
    <source>
        <dbReference type="ARBA" id="ARBA00020987"/>
    </source>
</evidence>
<dbReference type="Pfam" id="PF08123">
    <property type="entry name" value="DOT1"/>
    <property type="match status" value="1"/>
</dbReference>
<dbReference type="PANTHER" id="PTHR21451:SF0">
    <property type="entry name" value="HISTONE-LYSINE N-METHYLTRANSFERASE, H3 LYSINE-79 SPECIFIC"/>
    <property type="match status" value="1"/>
</dbReference>
<sequence length="149" mass="16622">EAVRTFNKLIIDLREDGAFERAETEGPAAQYPLIAHVLEQSYARAVALSAHLLNSYEGFSNNVYGEVKHVLVNDIIKNANIKPHHVFLDMGSGIGSVVLQIAAQCLCEAHGIEIMENPAQLAKAQRAEFLSRMRWVRLRVRVCVGARER</sequence>
<dbReference type="GO" id="GO:0000077">
    <property type="term" value="P:DNA damage checkpoint signaling"/>
    <property type="evidence" value="ECO:0007669"/>
    <property type="project" value="TreeGrafter"/>
</dbReference>
<comment type="similarity">
    <text evidence="11">Belongs to the class I-like SAM-binding methyltransferase superfamily. DOT1 family.</text>
</comment>
<dbReference type="PROSITE" id="PS51569">
    <property type="entry name" value="DOT1"/>
    <property type="match status" value="1"/>
</dbReference>
<dbReference type="GO" id="GO:0032259">
    <property type="term" value="P:methylation"/>
    <property type="evidence" value="ECO:0007669"/>
    <property type="project" value="UniProtKB-KW"/>
</dbReference>
<dbReference type="GO" id="GO:0005634">
    <property type="term" value="C:nucleus"/>
    <property type="evidence" value="ECO:0007669"/>
    <property type="project" value="UniProtKB-SubCell"/>
</dbReference>
<dbReference type="GO" id="GO:0006281">
    <property type="term" value="P:DNA repair"/>
    <property type="evidence" value="ECO:0007669"/>
    <property type="project" value="TreeGrafter"/>
</dbReference>
<dbReference type="GO" id="GO:0140956">
    <property type="term" value="F:histone H3K79 trimethyltransferase activity"/>
    <property type="evidence" value="ECO:0007669"/>
    <property type="project" value="UniProtKB-EC"/>
</dbReference>
<dbReference type="EC" id="2.1.1.360" evidence="2 11"/>
<dbReference type="SUPFAM" id="SSF53335">
    <property type="entry name" value="S-adenosyl-L-methionine-dependent methyltransferases"/>
    <property type="match status" value="1"/>
</dbReference>
<evidence type="ECO:0000256" key="10">
    <source>
        <dbReference type="ARBA" id="ARBA00047770"/>
    </source>
</evidence>
<evidence type="ECO:0000256" key="1">
    <source>
        <dbReference type="ARBA" id="ARBA00004123"/>
    </source>
</evidence>
<feature type="domain" description="DOT1" evidence="12">
    <location>
        <begin position="1"/>
        <end position="149"/>
    </location>
</feature>
<comment type="miscellaneous">
    <text evidence="11">In contrast to other lysine histone methyltransferases, it does not contain a SET domain, suggesting the existence of another mechanism for methylation of lysine residues of histones.</text>
</comment>